<gene>
    <name evidence="2" type="ORF">ACFQ2J_12655</name>
</gene>
<accession>A0ABW3L3G3</accession>
<evidence type="ECO:0000313" key="3">
    <source>
        <dbReference type="Proteomes" id="UP001596990"/>
    </source>
</evidence>
<evidence type="ECO:0000313" key="2">
    <source>
        <dbReference type="EMBL" id="MFD1020029.1"/>
    </source>
</evidence>
<feature type="transmembrane region" description="Helical" evidence="1">
    <location>
        <begin position="60"/>
        <end position="79"/>
    </location>
</feature>
<feature type="transmembrane region" description="Helical" evidence="1">
    <location>
        <begin position="7"/>
        <end position="27"/>
    </location>
</feature>
<name>A0ABW3L3G3_9BACI</name>
<keyword evidence="1" id="KW-0472">Membrane</keyword>
<dbReference type="Pfam" id="PF13133">
    <property type="entry name" value="DUF3949"/>
    <property type="match status" value="1"/>
</dbReference>
<evidence type="ECO:0000256" key="1">
    <source>
        <dbReference type="SAM" id="Phobius"/>
    </source>
</evidence>
<reference evidence="3" key="1">
    <citation type="journal article" date="2019" name="Int. J. Syst. Evol. Microbiol.">
        <title>The Global Catalogue of Microorganisms (GCM) 10K type strain sequencing project: providing services to taxonomists for standard genome sequencing and annotation.</title>
        <authorList>
            <consortium name="The Broad Institute Genomics Platform"/>
            <consortium name="The Broad Institute Genome Sequencing Center for Infectious Disease"/>
            <person name="Wu L."/>
            <person name="Ma J."/>
        </authorList>
    </citation>
    <scope>NUCLEOTIDE SEQUENCE [LARGE SCALE GENOMIC DNA]</scope>
    <source>
        <strain evidence="3">CCUG 56607</strain>
    </source>
</reference>
<dbReference type="Proteomes" id="UP001596990">
    <property type="component" value="Unassembled WGS sequence"/>
</dbReference>
<keyword evidence="1" id="KW-1133">Transmembrane helix</keyword>
<protein>
    <submittedName>
        <fullName evidence="2">DUF3949 domain-containing protein</fullName>
    </submittedName>
</protein>
<keyword evidence="3" id="KW-1185">Reference proteome</keyword>
<proteinExistence type="predicted"/>
<sequence>MNNLTTIILIIVGIYLLINAIMTPIQYRYYQGMSEEQKRKGKSKQEYYEDMSFQEEQMHFFNQSSILFLPASITAYTIYKLRKNK</sequence>
<keyword evidence="1" id="KW-0812">Transmembrane</keyword>
<organism evidence="2 3">
    <name type="scientific">Thalassobacillus hwangdonensis</name>
    <dbReference type="NCBI Taxonomy" id="546108"/>
    <lineage>
        <taxon>Bacteria</taxon>
        <taxon>Bacillati</taxon>
        <taxon>Bacillota</taxon>
        <taxon>Bacilli</taxon>
        <taxon>Bacillales</taxon>
        <taxon>Bacillaceae</taxon>
        <taxon>Thalassobacillus</taxon>
    </lineage>
</organism>
<dbReference type="RefSeq" id="WP_386060910.1">
    <property type="nucleotide sequence ID" value="NZ_JBHTKL010000005.1"/>
</dbReference>
<dbReference type="InterPro" id="IPR025032">
    <property type="entry name" value="DUF3949"/>
</dbReference>
<dbReference type="EMBL" id="JBHTKL010000005">
    <property type="protein sequence ID" value="MFD1020029.1"/>
    <property type="molecule type" value="Genomic_DNA"/>
</dbReference>
<comment type="caution">
    <text evidence="2">The sequence shown here is derived from an EMBL/GenBank/DDBJ whole genome shotgun (WGS) entry which is preliminary data.</text>
</comment>